<dbReference type="CDD" id="cd00498">
    <property type="entry name" value="Hsp33"/>
    <property type="match status" value="1"/>
</dbReference>
<dbReference type="Gene3D" id="1.10.287.480">
    <property type="entry name" value="helix hairpin bin"/>
    <property type="match status" value="1"/>
</dbReference>
<keyword evidence="2" id="KW-0862">Zinc</keyword>
<dbReference type="Pfam" id="PF01430">
    <property type="entry name" value="HSP33"/>
    <property type="match status" value="1"/>
</dbReference>
<dbReference type="Gene3D" id="3.55.30.10">
    <property type="entry name" value="Hsp33 domain"/>
    <property type="match status" value="1"/>
</dbReference>
<dbReference type="GO" id="GO:0042026">
    <property type="term" value="P:protein refolding"/>
    <property type="evidence" value="ECO:0007669"/>
    <property type="project" value="TreeGrafter"/>
</dbReference>
<name>A0A1H3MXE1_9RHOB</name>
<evidence type="ECO:0000313" key="6">
    <source>
        <dbReference type="EMBL" id="SDY81256.1"/>
    </source>
</evidence>
<dbReference type="STRING" id="576131.SAMN05444486_10448"/>
<dbReference type="GeneID" id="78125689"/>
<evidence type="ECO:0000256" key="2">
    <source>
        <dbReference type="ARBA" id="ARBA00022833"/>
    </source>
</evidence>
<dbReference type="PANTHER" id="PTHR30111:SF1">
    <property type="entry name" value="33 KDA CHAPERONIN"/>
    <property type="match status" value="1"/>
</dbReference>
<dbReference type="GO" id="GO:0005737">
    <property type="term" value="C:cytoplasm"/>
    <property type="evidence" value="ECO:0007669"/>
    <property type="project" value="InterPro"/>
</dbReference>
<dbReference type="GO" id="GO:0044183">
    <property type="term" value="F:protein folding chaperone"/>
    <property type="evidence" value="ECO:0007669"/>
    <property type="project" value="TreeGrafter"/>
</dbReference>
<gene>
    <name evidence="6" type="ORF">SAMN05444486_10448</name>
</gene>
<keyword evidence="4" id="KW-0143">Chaperone</keyword>
<evidence type="ECO:0000256" key="5">
    <source>
        <dbReference type="ARBA" id="ARBA00023284"/>
    </source>
</evidence>
<proteinExistence type="predicted"/>
<dbReference type="InterPro" id="IPR016154">
    <property type="entry name" value="Heat_shock_Hsp33_C"/>
</dbReference>
<dbReference type="AlphaFoldDB" id="A0A1H3MXE1"/>
<keyword evidence="3" id="KW-1015">Disulfide bond</keyword>
<protein>
    <submittedName>
        <fullName evidence="6">Molecular chaperone Hsp33</fullName>
    </submittedName>
</protein>
<dbReference type="EMBL" id="FNPR01000004">
    <property type="protein sequence ID" value="SDY81256.1"/>
    <property type="molecule type" value="Genomic_DNA"/>
</dbReference>
<dbReference type="SUPFAM" id="SSF64397">
    <property type="entry name" value="Hsp33 domain"/>
    <property type="match status" value="1"/>
</dbReference>
<dbReference type="PIRSF" id="PIRSF005261">
    <property type="entry name" value="Heat_shock_Hsp33"/>
    <property type="match status" value="1"/>
</dbReference>
<dbReference type="PANTHER" id="PTHR30111">
    <property type="entry name" value="33 KDA CHAPERONIN"/>
    <property type="match status" value="1"/>
</dbReference>
<evidence type="ECO:0000256" key="4">
    <source>
        <dbReference type="ARBA" id="ARBA00023186"/>
    </source>
</evidence>
<evidence type="ECO:0000313" key="7">
    <source>
        <dbReference type="Proteomes" id="UP000199026"/>
    </source>
</evidence>
<accession>A0A1H3MXE1</accession>
<dbReference type="InterPro" id="IPR000397">
    <property type="entry name" value="Heat_shock_Hsp33"/>
</dbReference>
<keyword evidence="7" id="KW-1185">Reference proteome</keyword>
<dbReference type="Gene3D" id="3.90.1280.10">
    <property type="entry name" value="HSP33 redox switch-like"/>
    <property type="match status" value="1"/>
</dbReference>
<dbReference type="OrthoDB" id="9793753at2"/>
<keyword evidence="1" id="KW-0963">Cytoplasm</keyword>
<dbReference type="InterPro" id="IPR016153">
    <property type="entry name" value="Heat_shock_Hsp33_N"/>
</dbReference>
<reference evidence="6 7" key="1">
    <citation type="submission" date="2016-10" db="EMBL/GenBank/DDBJ databases">
        <authorList>
            <person name="de Groot N.N."/>
        </authorList>
    </citation>
    <scope>NUCLEOTIDE SEQUENCE [LARGE SCALE GENOMIC DNA]</scope>
    <source>
        <strain evidence="6 7">DSM 24677</strain>
    </source>
</reference>
<dbReference type="SUPFAM" id="SSF118352">
    <property type="entry name" value="HSP33 redox switch-like"/>
    <property type="match status" value="1"/>
</dbReference>
<evidence type="ECO:0000256" key="3">
    <source>
        <dbReference type="ARBA" id="ARBA00023157"/>
    </source>
</evidence>
<keyword evidence="5" id="KW-0676">Redox-active center</keyword>
<dbReference type="InterPro" id="IPR023212">
    <property type="entry name" value="Hsp33_helix_hairpin_bin_dom_sf"/>
</dbReference>
<sequence length="320" mass="35866">MENATHVNWDEKILPFELRVSDSRGRIVRLDQTVNDILAQHNYPKQVESLISEMVVITALLGSMIEPRWKLSLQVQTDGPVRMIATDYFAPSDTDKTASIRAYASYDATRITDGKPFDQLGKGYFAVLVDQGQGTKPYQALSPLEGSSIAEAAEAYFAASEQIATKLVVEHGETYMKDVGTQWRAAGMLLQHLPKSLKSEGGNPDSEKELREHALRKDEDWNRVNILLKTVESLELLGPYVSPPELVWRLFNEEEPAVYDARTVKFGCTCSEERVRQSLSIYGVKDIEKMTTEDGKVTADCQFCSRHFELDPATVGLEAK</sequence>
<dbReference type="Proteomes" id="UP000199026">
    <property type="component" value="Unassembled WGS sequence"/>
</dbReference>
<evidence type="ECO:0000256" key="1">
    <source>
        <dbReference type="ARBA" id="ARBA00022490"/>
    </source>
</evidence>
<dbReference type="RefSeq" id="WP_089893883.1">
    <property type="nucleotide sequence ID" value="NZ_CALLJM010000021.1"/>
</dbReference>
<organism evidence="6 7">
    <name type="scientific">Lentibacter algarum</name>
    <dbReference type="NCBI Taxonomy" id="576131"/>
    <lineage>
        <taxon>Bacteria</taxon>
        <taxon>Pseudomonadati</taxon>
        <taxon>Pseudomonadota</taxon>
        <taxon>Alphaproteobacteria</taxon>
        <taxon>Rhodobacterales</taxon>
        <taxon>Roseobacteraceae</taxon>
        <taxon>Lentibacter</taxon>
    </lineage>
</organism>
<dbReference type="GO" id="GO:0051082">
    <property type="term" value="F:unfolded protein binding"/>
    <property type="evidence" value="ECO:0007669"/>
    <property type="project" value="InterPro"/>
</dbReference>